<dbReference type="Gene3D" id="1.10.10.10">
    <property type="entry name" value="Winged helix-like DNA-binding domain superfamily/Winged helix DNA-binding domain"/>
    <property type="match status" value="1"/>
</dbReference>
<sequence length="92" mass="9992">MNGTARISDTELEKAMLDLAARCAPGKTFDPTDVARVLAGASPDAWGRIMPPVRRMAVRLAEEGRLVIYRKGKPADPAAFKGVYRLGPPRLD</sequence>
<dbReference type="Pfam" id="PF11625">
    <property type="entry name" value="DUF3253"/>
    <property type="match status" value="1"/>
</dbReference>
<dbReference type="EMBL" id="QJJK01000006">
    <property type="protein sequence ID" value="PXW58194.1"/>
    <property type="molecule type" value="Genomic_DNA"/>
</dbReference>
<dbReference type="OrthoDB" id="7631458at2"/>
<evidence type="ECO:0000313" key="1">
    <source>
        <dbReference type="EMBL" id="PXW58194.1"/>
    </source>
</evidence>
<dbReference type="RefSeq" id="WP_110375479.1">
    <property type="nucleotide sequence ID" value="NZ_JAHBRY010000001.1"/>
</dbReference>
<organism evidence="1 2">
    <name type="scientific">Chelatococcus asaccharovorans</name>
    <dbReference type="NCBI Taxonomy" id="28210"/>
    <lineage>
        <taxon>Bacteria</taxon>
        <taxon>Pseudomonadati</taxon>
        <taxon>Pseudomonadota</taxon>
        <taxon>Alphaproteobacteria</taxon>
        <taxon>Hyphomicrobiales</taxon>
        <taxon>Chelatococcaceae</taxon>
        <taxon>Chelatococcus</taxon>
    </lineage>
</organism>
<keyword evidence="2" id="KW-1185">Reference proteome</keyword>
<gene>
    <name evidence="1" type="ORF">C7450_106371</name>
</gene>
<name>A0A2V3U6Q4_9HYPH</name>
<accession>A0A2V3U6Q4</accession>
<dbReference type="AlphaFoldDB" id="A0A2V3U6Q4"/>
<evidence type="ECO:0000313" key="2">
    <source>
        <dbReference type="Proteomes" id="UP000248021"/>
    </source>
</evidence>
<reference evidence="1 2" key="1">
    <citation type="submission" date="2018-05" db="EMBL/GenBank/DDBJ databases">
        <title>Genomic Encyclopedia of Type Strains, Phase IV (KMG-IV): sequencing the most valuable type-strain genomes for metagenomic binning, comparative biology and taxonomic classification.</title>
        <authorList>
            <person name="Goeker M."/>
        </authorList>
    </citation>
    <scope>NUCLEOTIDE SEQUENCE [LARGE SCALE GENOMIC DNA]</scope>
    <source>
        <strain evidence="1 2">DSM 6462</strain>
    </source>
</reference>
<dbReference type="SUPFAM" id="SSF46785">
    <property type="entry name" value="Winged helix' DNA-binding domain"/>
    <property type="match status" value="1"/>
</dbReference>
<dbReference type="Proteomes" id="UP000248021">
    <property type="component" value="Unassembled WGS sequence"/>
</dbReference>
<dbReference type="InterPro" id="IPR021660">
    <property type="entry name" value="DUF3253"/>
</dbReference>
<dbReference type="InterPro" id="IPR036388">
    <property type="entry name" value="WH-like_DNA-bd_sf"/>
</dbReference>
<proteinExistence type="predicted"/>
<dbReference type="InterPro" id="IPR036390">
    <property type="entry name" value="WH_DNA-bd_sf"/>
</dbReference>
<protein>
    <submittedName>
        <fullName evidence="1">Uncharacterized protein DUF3253</fullName>
    </submittedName>
</protein>
<comment type="caution">
    <text evidence="1">The sequence shown here is derived from an EMBL/GenBank/DDBJ whole genome shotgun (WGS) entry which is preliminary data.</text>
</comment>